<dbReference type="InterPro" id="IPR045324">
    <property type="entry name" value="Small_multidrug_res"/>
</dbReference>
<evidence type="ECO:0000256" key="10">
    <source>
        <dbReference type="SAM" id="Phobius"/>
    </source>
</evidence>
<evidence type="ECO:0000256" key="2">
    <source>
        <dbReference type="ARBA" id="ARBA00011359"/>
    </source>
</evidence>
<evidence type="ECO:0000256" key="6">
    <source>
        <dbReference type="ARBA" id="ARBA00022692"/>
    </source>
</evidence>
<evidence type="ECO:0000256" key="4">
    <source>
        <dbReference type="ARBA" id="ARBA00022475"/>
    </source>
</evidence>
<comment type="similarity">
    <text evidence="9">Belongs to the drug/metabolite transporter (DMT) superfamily. Small multidrug resistance (SMR) (TC 2.A.7.1) family.</text>
</comment>
<dbReference type="PANTHER" id="PTHR30561">
    <property type="entry name" value="SMR FAMILY PROTON-DEPENDENT DRUG EFFLUX TRANSPORTER SUGE"/>
    <property type="match status" value="1"/>
</dbReference>
<evidence type="ECO:0000256" key="3">
    <source>
        <dbReference type="ARBA" id="ARBA00021114"/>
    </source>
</evidence>
<dbReference type="PATRIC" id="fig|35818.11.peg.2282"/>
<dbReference type="GO" id="GO:0015297">
    <property type="term" value="F:antiporter activity"/>
    <property type="evidence" value="ECO:0007669"/>
    <property type="project" value="TreeGrafter"/>
</dbReference>
<dbReference type="Gene3D" id="1.10.3730.20">
    <property type="match status" value="1"/>
</dbReference>
<evidence type="ECO:0000256" key="7">
    <source>
        <dbReference type="ARBA" id="ARBA00022989"/>
    </source>
</evidence>
<feature type="transmembrane region" description="Helical" evidence="10">
    <location>
        <begin position="35"/>
        <end position="53"/>
    </location>
</feature>
<dbReference type="GO" id="GO:0015220">
    <property type="term" value="F:choline transmembrane transporter activity"/>
    <property type="evidence" value="ECO:0007669"/>
    <property type="project" value="TreeGrafter"/>
</dbReference>
<keyword evidence="7 10" id="KW-1133">Transmembrane helix</keyword>
<comment type="subcellular location">
    <subcellularLocation>
        <location evidence="1">Cell inner membrane</location>
        <topology evidence="1">Multi-pass membrane protein</topology>
    </subcellularLocation>
    <subcellularLocation>
        <location evidence="9">Cell membrane</location>
        <topology evidence="9">Multi-pass membrane protein</topology>
    </subcellularLocation>
</comment>
<dbReference type="SUPFAM" id="SSF103481">
    <property type="entry name" value="Multidrug resistance efflux transporter EmrE"/>
    <property type="match status" value="1"/>
</dbReference>
<dbReference type="Pfam" id="PF00893">
    <property type="entry name" value="Multi_Drug_Res"/>
    <property type="match status" value="1"/>
</dbReference>
<dbReference type="GO" id="GO:1903711">
    <property type="term" value="P:spermidine transmembrane transport"/>
    <property type="evidence" value="ECO:0007669"/>
    <property type="project" value="TreeGrafter"/>
</dbReference>
<dbReference type="InterPro" id="IPR000390">
    <property type="entry name" value="Small_drug/metabolite_transptr"/>
</dbReference>
<proteinExistence type="inferred from homology"/>
<dbReference type="InterPro" id="IPR037185">
    <property type="entry name" value="EmrE-like"/>
</dbReference>
<organism evidence="11 12">
    <name type="scientific">Helicobacter pullorum</name>
    <dbReference type="NCBI Taxonomy" id="35818"/>
    <lineage>
        <taxon>Bacteria</taxon>
        <taxon>Pseudomonadati</taxon>
        <taxon>Campylobacterota</taxon>
        <taxon>Epsilonproteobacteria</taxon>
        <taxon>Campylobacterales</taxon>
        <taxon>Helicobacteraceae</taxon>
        <taxon>Helicobacter</taxon>
    </lineage>
</organism>
<evidence type="ECO:0000256" key="1">
    <source>
        <dbReference type="ARBA" id="ARBA00004429"/>
    </source>
</evidence>
<feature type="transmembrane region" description="Helical" evidence="10">
    <location>
        <begin position="89"/>
        <end position="106"/>
    </location>
</feature>
<evidence type="ECO:0000256" key="9">
    <source>
        <dbReference type="RuleBase" id="RU003942"/>
    </source>
</evidence>
<feature type="transmembrane region" description="Helical" evidence="10">
    <location>
        <begin position="59"/>
        <end position="82"/>
    </location>
</feature>
<comment type="subunit">
    <text evidence="2">Forms a complex with MdtJ.</text>
</comment>
<keyword evidence="6 9" id="KW-0812">Transmembrane</keyword>
<evidence type="ECO:0000313" key="11">
    <source>
        <dbReference type="EMBL" id="KPH54882.1"/>
    </source>
</evidence>
<feature type="transmembrane region" description="Helical" evidence="10">
    <location>
        <begin position="6"/>
        <end position="23"/>
    </location>
</feature>
<evidence type="ECO:0000256" key="8">
    <source>
        <dbReference type="ARBA" id="ARBA00023136"/>
    </source>
</evidence>
<protein>
    <recommendedName>
        <fullName evidence="3">Spermidine export protein MdtI</fullName>
    </recommendedName>
</protein>
<gene>
    <name evidence="11" type="ORF">HPU229334_11530</name>
</gene>
<keyword evidence="5" id="KW-0997">Cell inner membrane</keyword>
<dbReference type="STRING" id="35818.HPU229336_05860"/>
<dbReference type="GO" id="GO:0005886">
    <property type="term" value="C:plasma membrane"/>
    <property type="evidence" value="ECO:0007669"/>
    <property type="project" value="UniProtKB-SubCell"/>
</dbReference>
<name>A0A0N1EBS8_9HELI</name>
<reference evidence="11 12" key="1">
    <citation type="submission" date="2014-06" db="EMBL/GenBank/DDBJ databases">
        <title>Helicobacter pullorum isolates in fresh chicken meat - phenotypic and genotypic features.</title>
        <authorList>
            <person name="Borges V."/>
            <person name="Santos A."/>
            <person name="Correia C.B."/>
            <person name="Saraiva M."/>
            <person name="Menard A."/>
            <person name="Vieira L."/>
            <person name="Sampaio D.A."/>
            <person name="Gomes J.P."/>
            <person name="Oleastro M."/>
        </authorList>
    </citation>
    <scope>NUCLEOTIDE SEQUENCE [LARGE SCALE GENOMIC DNA]</scope>
    <source>
        <strain evidence="11 12">229334/12</strain>
    </source>
</reference>
<keyword evidence="4" id="KW-1003">Cell membrane</keyword>
<dbReference type="GO" id="GO:0031460">
    <property type="term" value="P:glycine betaine transport"/>
    <property type="evidence" value="ECO:0007669"/>
    <property type="project" value="TreeGrafter"/>
</dbReference>
<comment type="caution">
    <text evidence="11">The sequence shown here is derived from an EMBL/GenBank/DDBJ whole genome shotgun (WGS) entry which is preliminary data.</text>
</comment>
<dbReference type="PANTHER" id="PTHR30561:SF6">
    <property type="entry name" value="SPERMIDINE EXPORT PROTEIN MDTI"/>
    <property type="match status" value="1"/>
</dbReference>
<accession>A0A0N1EBS8</accession>
<dbReference type="AlphaFoldDB" id="A0A0N1EBS8"/>
<evidence type="ECO:0000256" key="5">
    <source>
        <dbReference type="ARBA" id="ARBA00022519"/>
    </source>
</evidence>
<sequence length="107" mass="11914">MFNIYFFYVVLAAFLDIVANLALNKSNGFRNLKWGLFSIGLVWLAFYLLALSVENGMRLAIAYTLWGSLGILGTTLGGWYFFGQKLKPIGWIGIFVVIVAVIVLKTA</sequence>
<keyword evidence="8 10" id="KW-0472">Membrane</keyword>
<dbReference type="EMBL" id="JNOC01000079">
    <property type="protein sequence ID" value="KPH54882.1"/>
    <property type="molecule type" value="Genomic_DNA"/>
</dbReference>
<dbReference type="GO" id="GO:0015199">
    <property type="term" value="F:amino-acid betaine transmembrane transporter activity"/>
    <property type="evidence" value="ECO:0007669"/>
    <property type="project" value="TreeGrafter"/>
</dbReference>
<dbReference type="Proteomes" id="UP000037997">
    <property type="component" value="Unassembled WGS sequence"/>
</dbReference>
<evidence type="ECO:0000313" key="12">
    <source>
        <dbReference type="Proteomes" id="UP000037997"/>
    </source>
</evidence>